<comment type="caution">
    <text evidence="3">The sequence shown here is derived from an EMBL/GenBank/DDBJ whole genome shotgun (WGS) entry which is preliminary data.</text>
</comment>
<protein>
    <submittedName>
        <fullName evidence="3">SET domain-containing protein</fullName>
    </submittedName>
</protein>
<dbReference type="SUPFAM" id="SSF82199">
    <property type="entry name" value="SET domain"/>
    <property type="match status" value="1"/>
</dbReference>
<feature type="region of interest" description="Disordered" evidence="1">
    <location>
        <begin position="1193"/>
        <end position="1241"/>
    </location>
</feature>
<name>A0A7Y1PYH2_9PSED</name>
<dbReference type="EMBL" id="JAAQYK010000001">
    <property type="protein sequence ID" value="NNA43179.1"/>
    <property type="molecule type" value="Genomic_DNA"/>
</dbReference>
<reference evidence="3 4" key="1">
    <citation type="journal article" date="2020" name="Front. Microbiol.">
        <title>Genetic Organization of the aprX-lipA2 Operon Affects the Proteolytic Potential of Pseudomonas Species in Milk.</title>
        <authorList>
            <person name="Maier C."/>
            <person name="Huptas C."/>
            <person name="von Neubeck M."/>
            <person name="Scherer S."/>
            <person name="Wenning M."/>
            <person name="Lucking G."/>
        </authorList>
    </citation>
    <scope>NUCLEOTIDE SEQUENCE [LARGE SCALE GENOMIC DNA]</scope>
    <source>
        <strain evidence="3 4">WS 4997</strain>
    </source>
</reference>
<dbReference type="SMART" id="SM00317">
    <property type="entry name" value="SET"/>
    <property type="match status" value="1"/>
</dbReference>
<evidence type="ECO:0000256" key="1">
    <source>
        <dbReference type="SAM" id="MobiDB-lite"/>
    </source>
</evidence>
<dbReference type="Pfam" id="PF00856">
    <property type="entry name" value="SET"/>
    <property type="match status" value="1"/>
</dbReference>
<sequence>MNNALQRFYFKGLPEQQAHLDHLIDFVTEQSSLAVSSTELYYFPPLNSELNRECKEAVRVLAKLEADEDFQQFLREKPERDDSILGRDFLYDLLSTLLSSARSPIPDPPETFSIADHSVILRHIPTYWYIDADVLLDINRRVGNGVKSDGSVRFDLVLKYYSILPAQPKPPEQWKAVLQGLQEHHTLRKLGHDGQPSDLQHVLDAPADQKIKEVIREIETHTRQSLFRQVLPETFTASQQAMLTTTPTVLLEQLLNSPDNLALGERIAKALDWYGSQKDEICPQPVRVKLLWRALWLTIMPNTESPMDNELKLFIEPGASYSSIRHSLISRYEHSLSISPAAAQLAVCVVKANVASEVWVADIPDDLPYAASSTWVNFRSGFLLAEALAPGSSRQMSFEQLLNLAAEHFRASGDNVEQQALVAAARLGPTVQWAQANGLIASRTSGPTRDELTQAVTALEQHEYEMFNAIQGLALDLPGRWRYASDSEYDKTFREALEQPKNAYKTLIKSLLAHLGSATLDVNQDEITVYSLREALDKVPIEYETQRKTDAVRYRAGFILRIVKPSSPFHATYIEVFPFAGVIRHRKDIKTLPLNGKVVELRDAMSWCKYRLATEVPFDRQAYRENKAPTPGKKAELIVEQVGETLPGIKTALARASSLQPNTLYAPRSERLASMIARELFFCDEAALLEKTRNATREVDIGAEVLEDLAFWGKIFLPFWGGIDDIGSGDPQRIKSGVASLFIDIVLFALPVGRYVSGSARLAIQAGKTGLRLALPKLAKLTGKLVIATLQELNPLAALPSLLRLARFGLLKLGRGLMRQAQRGIAQLRDGTIAARHMRSVDPGTWKPLQTGDKLFTVDGFANIPMRNVGSLDAPDYRLIDTASNKAFGPRYREPITVISNSSPLIRRYAVDPELIRGLKPDARGIFSRVDYNQKYICNIDDKGKIAVYQIRDNSYGFIQEAAAGADNSFSIVLVNPKTNRDLSITLSSVEPGHWYSGQIKLTGGAPDAPSVVTPSVLLKWTEASEDALKKTMDTFVNTYNLDPNAFRQFVSTRNTLTRRGQQMLDRAGTARTSVTYDHLERWSKASQRERNSLTLEGFAADHNLDPVAFAEYVNLYGSYRAPGKVLAKYARGEEFDDLKPEHLDAWNKHYNAANSKVSMRAFVEQNNLNPVIWSSYVNDNGSMTRAGKDRWLFGQRSPQDQPVARKRPAPPTPGSSKRPRLEEDAVPTRRRSSSITASFDHKINNNAPILQDPTDIRRSLTLELEGPLHSIEITDANRFFDEFTGLQHVEVKEAATKSIREWISKEGSHHRRLDRLVEVRKLADGPERGLSVVARTDIKRFDVLGPYTGKLHLDQASINTEILEKGEAAVGTYLFQTHTQGATISGHGNSNTLSLINAVKVPNLPDVGIENVGALYVGNYMVFLIAWRDIPAGTELLMDYGKAYWKYIRP</sequence>
<dbReference type="Proteomes" id="UP000583279">
    <property type="component" value="Unassembled WGS sequence"/>
</dbReference>
<dbReference type="RefSeq" id="WP_169855291.1">
    <property type="nucleotide sequence ID" value="NZ_JAAQYK010000001.1"/>
</dbReference>
<evidence type="ECO:0000313" key="3">
    <source>
        <dbReference type="EMBL" id="NNA43179.1"/>
    </source>
</evidence>
<dbReference type="InterPro" id="IPR046341">
    <property type="entry name" value="SET_dom_sf"/>
</dbReference>
<evidence type="ECO:0000313" key="4">
    <source>
        <dbReference type="Proteomes" id="UP000583279"/>
    </source>
</evidence>
<feature type="domain" description="SET" evidence="2">
    <location>
        <begin position="1316"/>
        <end position="1442"/>
    </location>
</feature>
<gene>
    <name evidence="3" type="ORF">HBO18_03470</name>
</gene>
<dbReference type="InterPro" id="IPR001214">
    <property type="entry name" value="SET_dom"/>
</dbReference>
<dbReference type="PROSITE" id="PS50280">
    <property type="entry name" value="SET"/>
    <property type="match status" value="1"/>
</dbReference>
<accession>A0A7Y1PYH2</accession>
<proteinExistence type="predicted"/>
<dbReference type="Gene3D" id="2.170.270.10">
    <property type="entry name" value="SET domain"/>
    <property type="match status" value="1"/>
</dbReference>
<evidence type="ECO:0000259" key="2">
    <source>
        <dbReference type="PROSITE" id="PS50280"/>
    </source>
</evidence>
<organism evidence="3 4">
    <name type="scientific">Pseudomonas lactis</name>
    <dbReference type="NCBI Taxonomy" id="1615674"/>
    <lineage>
        <taxon>Bacteria</taxon>
        <taxon>Pseudomonadati</taxon>
        <taxon>Pseudomonadota</taxon>
        <taxon>Gammaproteobacteria</taxon>
        <taxon>Pseudomonadales</taxon>
        <taxon>Pseudomonadaceae</taxon>
        <taxon>Pseudomonas</taxon>
    </lineage>
</organism>